<dbReference type="Gramene" id="GBG90732">
    <property type="protein sequence ID" value="GBG90732"/>
    <property type="gene ID" value="CBR_g51239"/>
</dbReference>
<comment type="caution">
    <text evidence="2">The sequence shown here is derived from an EMBL/GenBank/DDBJ whole genome shotgun (WGS) entry which is preliminary data.</text>
</comment>
<feature type="compositionally biased region" description="Low complexity" evidence="1">
    <location>
        <begin position="222"/>
        <end position="234"/>
    </location>
</feature>
<evidence type="ECO:0000313" key="3">
    <source>
        <dbReference type="Proteomes" id="UP000265515"/>
    </source>
</evidence>
<feature type="region of interest" description="Disordered" evidence="1">
    <location>
        <begin position="1"/>
        <end position="29"/>
    </location>
</feature>
<feature type="region of interest" description="Disordered" evidence="1">
    <location>
        <begin position="130"/>
        <end position="243"/>
    </location>
</feature>
<evidence type="ECO:0000313" key="2">
    <source>
        <dbReference type="EMBL" id="GBG90732.1"/>
    </source>
</evidence>
<feature type="compositionally biased region" description="Basic and acidic residues" evidence="1">
    <location>
        <begin position="174"/>
        <end position="190"/>
    </location>
</feature>
<proteinExistence type="predicted"/>
<keyword evidence="3" id="KW-1185">Reference proteome</keyword>
<evidence type="ECO:0000256" key="1">
    <source>
        <dbReference type="SAM" id="MobiDB-lite"/>
    </source>
</evidence>
<feature type="compositionally biased region" description="Acidic residues" evidence="1">
    <location>
        <begin position="14"/>
        <end position="29"/>
    </location>
</feature>
<accession>A0A388M8E7</accession>
<organism evidence="2 3">
    <name type="scientific">Chara braunii</name>
    <name type="common">Braun's stonewort</name>
    <dbReference type="NCBI Taxonomy" id="69332"/>
    <lineage>
        <taxon>Eukaryota</taxon>
        <taxon>Viridiplantae</taxon>
        <taxon>Streptophyta</taxon>
        <taxon>Charophyceae</taxon>
        <taxon>Charales</taxon>
        <taxon>Characeae</taxon>
        <taxon>Chara</taxon>
    </lineage>
</organism>
<dbReference type="Proteomes" id="UP000265515">
    <property type="component" value="Unassembled WGS sequence"/>
</dbReference>
<dbReference type="EMBL" id="BFEA01000835">
    <property type="protein sequence ID" value="GBG90732.1"/>
    <property type="molecule type" value="Genomic_DNA"/>
</dbReference>
<sequence length="243" mass="26501">MELVGELQHGDTFCDTEDDVSQAEDDGKDEEDVVNYCAKMCARCVDWEVESEMSREVVVWDRDEHKGGAGRWWDNLMTLSYQVDAESVDVDGDTYPHQGSGDEAGGWEVELGFMAKAVVAVAERQGMGVMGAKGEKDDNNNNNNDNEQGMGETDETGVKDDNNNNNNDGDNNEAGEKDDNKAVVAMDERQGVGPDDNNNNNNNDNEQGMGEMDETGVKDDNNNNNNNNNGGDNNEAGEKGEEG</sequence>
<name>A0A388M8E7_CHABU</name>
<dbReference type="AlphaFoldDB" id="A0A388M8E7"/>
<gene>
    <name evidence="2" type="ORF">CBR_g51239</name>
</gene>
<feature type="compositionally biased region" description="Low complexity" evidence="1">
    <location>
        <begin position="195"/>
        <end position="205"/>
    </location>
</feature>
<protein>
    <submittedName>
        <fullName evidence="2">Uncharacterized protein</fullName>
    </submittedName>
</protein>
<reference evidence="2 3" key="1">
    <citation type="journal article" date="2018" name="Cell">
        <title>The Chara Genome: Secondary Complexity and Implications for Plant Terrestrialization.</title>
        <authorList>
            <person name="Nishiyama T."/>
            <person name="Sakayama H."/>
            <person name="Vries J.D."/>
            <person name="Buschmann H."/>
            <person name="Saint-Marcoux D."/>
            <person name="Ullrich K.K."/>
            <person name="Haas F.B."/>
            <person name="Vanderstraeten L."/>
            <person name="Becker D."/>
            <person name="Lang D."/>
            <person name="Vosolsobe S."/>
            <person name="Rombauts S."/>
            <person name="Wilhelmsson P.K.I."/>
            <person name="Janitza P."/>
            <person name="Kern R."/>
            <person name="Heyl A."/>
            <person name="Rumpler F."/>
            <person name="Villalobos L.I.A.C."/>
            <person name="Clay J.M."/>
            <person name="Skokan R."/>
            <person name="Toyoda A."/>
            <person name="Suzuki Y."/>
            <person name="Kagoshima H."/>
            <person name="Schijlen E."/>
            <person name="Tajeshwar N."/>
            <person name="Catarino B."/>
            <person name="Hetherington A.J."/>
            <person name="Saltykova A."/>
            <person name="Bonnot C."/>
            <person name="Breuninger H."/>
            <person name="Symeonidi A."/>
            <person name="Radhakrishnan G.V."/>
            <person name="Van Nieuwerburgh F."/>
            <person name="Deforce D."/>
            <person name="Chang C."/>
            <person name="Karol K.G."/>
            <person name="Hedrich R."/>
            <person name="Ulvskov P."/>
            <person name="Glockner G."/>
            <person name="Delwiche C.F."/>
            <person name="Petrasek J."/>
            <person name="Van de Peer Y."/>
            <person name="Friml J."/>
            <person name="Beilby M."/>
            <person name="Dolan L."/>
            <person name="Kohara Y."/>
            <person name="Sugano S."/>
            <person name="Fujiyama A."/>
            <person name="Delaux P.-M."/>
            <person name="Quint M."/>
            <person name="TheiBen G."/>
            <person name="Hagemann M."/>
            <person name="Harholt J."/>
            <person name="Dunand C."/>
            <person name="Zachgo S."/>
            <person name="Langdale J."/>
            <person name="Maumus F."/>
            <person name="Straeten D.V.D."/>
            <person name="Gould S.B."/>
            <person name="Rensing S.A."/>
        </authorList>
    </citation>
    <scope>NUCLEOTIDE SEQUENCE [LARGE SCALE GENOMIC DNA]</scope>
    <source>
        <strain evidence="2 3">S276</strain>
    </source>
</reference>